<reference evidence="1" key="2">
    <citation type="submission" date="2023-04" db="EMBL/GenBank/DDBJ databases">
        <authorList>
            <person name="Bruccoleri R.E."/>
            <person name="Oakeley E.J."/>
            <person name="Faust A.-M."/>
            <person name="Dessus-Babus S."/>
            <person name="Altorfer M."/>
            <person name="Burckhardt D."/>
            <person name="Oertli M."/>
            <person name="Naumann U."/>
            <person name="Petersen F."/>
            <person name="Wong J."/>
        </authorList>
    </citation>
    <scope>NUCLEOTIDE SEQUENCE</scope>
    <source>
        <strain evidence="1">GSM-AAB239-AS_SAM_17_03QT</strain>
        <tissue evidence="1">Leaf</tissue>
    </source>
</reference>
<sequence>MRINTRVMLSRAMYRTKSIRRVALSQRMHRVESMRSVALSRRISALNRLEDSKKSNRPRRKSESMQVLILVGFMCRLYVYAKILEVDILPYSRRVRKTKSSSRNGLRLGHGKPNRMYNSMKYEVLEWLSQESWLYNEVMKSSRIGSAKRQGVSTQGWRIDSSFYPFMPKSEYIIVC</sequence>
<name>A0AAX6I8P5_IRIPA</name>
<proteinExistence type="predicted"/>
<keyword evidence="2" id="KW-1185">Reference proteome</keyword>
<dbReference type="AlphaFoldDB" id="A0AAX6I8P5"/>
<accession>A0AAX6I8P5</accession>
<dbReference type="Proteomes" id="UP001140949">
    <property type="component" value="Unassembled WGS sequence"/>
</dbReference>
<dbReference type="EMBL" id="JANAVB010003801">
    <property type="protein sequence ID" value="KAJ6849134.1"/>
    <property type="molecule type" value="Genomic_DNA"/>
</dbReference>
<evidence type="ECO:0000313" key="1">
    <source>
        <dbReference type="EMBL" id="KAJ6849134.1"/>
    </source>
</evidence>
<evidence type="ECO:0000313" key="2">
    <source>
        <dbReference type="Proteomes" id="UP001140949"/>
    </source>
</evidence>
<reference evidence="1" key="1">
    <citation type="journal article" date="2023" name="GigaByte">
        <title>Genome assembly of the bearded iris, Iris pallida Lam.</title>
        <authorList>
            <person name="Bruccoleri R.E."/>
            <person name="Oakeley E.J."/>
            <person name="Faust A.M.E."/>
            <person name="Altorfer M."/>
            <person name="Dessus-Babus S."/>
            <person name="Burckhardt D."/>
            <person name="Oertli M."/>
            <person name="Naumann U."/>
            <person name="Petersen F."/>
            <person name="Wong J."/>
        </authorList>
    </citation>
    <scope>NUCLEOTIDE SEQUENCE</scope>
    <source>
        <strain evidence="1">GSM-AAB239-AS_SAM_17_03QT</strain>
    </source>
</reference>
<organism evidence="1 2">
    <name type="scientific">Iris pallida</name>
    <name type="common">Sweet iris</name>
    <dbReference type="NCBI Taxonomy" id="29817"/>
    <lineage>
        <taxon>Eukaryota</taxon>
        <taxon>Viridiplantae</taxon>
        <taxon>Streptophyta</taxon>
        <taxon>Embryophyta</taxon>
        <taxon>Tracheophyta</taxon>
        <taxon>Spermatophyta</taxon>
        <taxon>Magnoliopsida</taxon>
        <taxon>Liliopsida</taxon>
        <taxon>Asparagales</taxon>
        <taxon>Iridaceae</taxon>
        <taxon>Iridoideae</taxon>
        <taxon>Irideae</taxon>
        <taxon>Iris</taxon>
    </lineage>
</organism>
<comment type="caution">
    <text evidence="1">The sequence shown here is derived from an EMBL/GenBank/DDBJ whole genome shotgun (WGS) entry which is preliminary data.</text>
</comment>
<gene>
    <name evidence="1" type="ORF">M6B38_271110</name>
</gene>
<protein>
    <submittedName>
        <fullName evidence="1">Uncharacterized protein</fullName>
    </submittedName>
</protein>